<feature type="repeat" description="WD" evidence="9">
    <location>
        <begin position="335"/>
        <end position="376"/>
    </location>
</feature>
<dbReference type="Pfam" id="PF00400">
    <property type="entry name" value="WD40"/>
    <property type="match status" value="4"/>
</dbReference>
<evidence type="ECO:0000313" key="12">
    <source>
        <dbReference type="EMBL" id="CAE6441004.1"/>
    </source>
</evidence>
<comment type="caution">
    <text evidence="12">The sequence shown here is derived from an EMBL/GenBank/DDBJ whole genome shotgun (WGS) entry which is preliminary data.</text>
</comment>
<sequence length="1669" mass="184068">MLGGYDSSDDEINAAELAADAFGIKRIEEPSSKRTRVDELPQAPRATEAAPDVLAEDPLAQTSLVLRPTDVQMNVNVPYEQMIRPVQGPENPFDKRKLPNQNALAGHVEEEMMTEHAFRQQHLTHEILGYSANPSADPNAPRIVGNLELAEKNGFRTLDGVGTSKASRRELKRKRAAKGNLEVVDGDGEYIGPWAKWDGDDKGVAIPDGAAAPGEEDESDGEYEGAEAEAKKGKPKRSAARKQESSVFHGKELVDYQGRTYMDPPIAEAPHILGEAGSQDCFVPKQCIHTWTGHTGAVSAIRLFPQTGHLLLSASMDTKVKLWDVYQQGNCLRTFSGHTKAVKDVTFSNDGRRFLSCGFDRAMKLWDTETGQCIKVFSNGKIPHVVKFHPDEDKQHIFLAGMSDKKIIQYDINTSEIIQEYDQHLGPVNSITFVDENRRFVTTSDDKTIRAWDYDIPVVIKYIAEPHMHSMPSVALHPTKKWFAAQSLDNQILVYSTDNFRQNRKKRFAGHTVAGYACQVNFSPDGRLVSSGDGAGNMVFWDWKTGRIRSRINKAHEKVVIAHEWLPHETSKVVTASWDGLIKLWHVVTCIFAAAKDEFSASSQETVQDEMTPIDLPPNTTSLEPKPVPEKEIQVSNGGGGSADATSVLRRMNAARTLQAVAQAVLAIPGITGWEIMDVLAGGVGMSDAVFKELVGALIQTMGNEHEPDEIRHSALQLSLALACGFGQLSPGTYLLAQDMFPAIVSLIRSPTTTRYSFEAFLLLAVLANYHRADAASLNPYLKHIQETEDVVLMHGLLWVTRTYRDIYDDTPPSFTSTMSSIFSAFRPAAAPPPMKELFSGQPIEASVILFPFFEHLAQNRAFRTMFAETIHPNPIQSQSRPTSPRLQTTRPPLGSPKNTGTPLGSPRLRPSSLIMVGRTASIASMVQQSQANAQIHQNVRCAPELVSLASYVLAHAGSTSAGAGREEAYAGLVLDILEQCVADEGIMRAMCSPPVADDVPVWLCRQRIPLLPLRSGPASLICSVMDVCILYLRHNLSKKLDSRAYETCLSIIRRTVFFLQVERIRVDYHWNELWRTIIATLVFLLSKQDVIVSSTVPIDRVIAEVVQVLDLAVACADGFLPSPEAVHQLVYEMVRAFPTLQQLTKREQRGKYNQSLQDLLMTIEFYENQLEGTTHSADNVMRVLAREIERDVLFELANGATVLSAPAQTFKGVGGSGAWWPYDIYHFPESVKQNLSNLIFSEQGLGLSSYRYNLGGGGLGVSTPARAPETFYVSQGVYNWSADAQGLYFLKAAADRGVPQLTAFVNSGPYDFTTNGQSCGGVFKNGTEARYGQYIADTLDHIINTLHIPISYISPFNEPDSSFGPVPCGQEGMQTNPNQRAAVITGVYDKLVAKGLQSKVGIMADESSNLGLARNEYATWLPQVLDKVAVICHHTYDFPTDANYLSYVNYVKSIAPNKETWMSEVCCSVGAADASDRKWSGGYDPTIRGGLHFATMMMQSFIVVQEPHYDFWTLVSSMIGCSPLGNPSCVNSINTSGWQDGLIYYDPNYAQNGNYALYVTKHYWTMKHFGNFVKPGSIRHAVNGTDTKILAVESDTTFSLLAINAYTTQITIPVSFQDTSLRLQATHTYRTSATEDFASVNLPVLSNGSWSLVLAPTSLTTWVFSKTK</sequence>
<dbReference type="InterPro" id="IPR015943">
    <property type="entry name" value="WD40/YVTN_repeat-like_dom_sf"/>
</dbReference>
<dbReference type="Proteomes" id="UP000663888">
    <property type="component" value="Unassembled WGS sequence"/>
</dbReference>
<dbReference type="SUPFAM" id="SSF51445">
    <property type="entry name" value="(Trans)glycosidases"/>
    <property type="match status" value="1"/>
</dbReference>
<dbReference type="Pfam" id="PF08427">
    <property type="entry name" value="ARMH3_C"/>
    <property type="match status" value="1"/>
</dbReference>
<dbReference type="GO" id="GO:0071013">
    <property type="term" value="C:catalytic step 2 spliceosome"/>
    <property type="evidence" value="ECO:0007669"/>
    <property type="project" value="InterPro"/>
</dbReference>
<feature type="repeat" description="WD" evidence="9">
    <location>
        <begin position="291"/>
        <end position="325"/>
    </location>
</feature>
<dbReference type="PANTHER" id="PTHR43979">
    <property type="entry name" value="PRE-MRNA-PROCESSING FACTOR 17"/>
    <property type="match status" value="1"/>
</dbReference>
<dbReference type="SMART" id="SM01158">
    <property type="entry name" value="DUF1741"/>
    <property type="match status" value="1"/>
</dbReference>
<dbReference type="PROSITE" id="PS50082">
    <property type="entry name" value="WD_REPEATS_2"/>
    <property type="match status" value="4"/>
</dbReference>
<dbReference type="PANTHER" id="PTHR43979:SF1">
    <property type="entry name" value="PRE-MRNA-PROCESSING FACTOR 17"/>
    <property type="match status" value="1"/>
</dbReference>
<evidence type="ECO:0000256" key="10">
    <source>
        <dbReference type="SAM" id="MobiDB-lite"/>
    </source>
</evidence>
<evidence type="ECO:0000256" key="1">
    <source>
        <dbReference type="ARBA" id="ARBA00004123"/>
    </source>
</evidence>
<reference evidence="12" key="1">
    <citation type="submission" date="2021-01" db="EMBL/GenBank/DDBJ databases">
        <authorList>
            <person name="Kaushik A."/>
        </authorList>
    </citation>
    <scope>NUCLEOTIDE SEQUENCE</scope>
    <source>
        <strain evidence="12">AG4-R118</strain>
    </source>
</reference>
<keyword evidence="5" id="KW-0677">Repeat</keyword>
<dbReference type="InterPro" id="IPR013636">
    <property type="entry name" value="ARMH3_C"/>
</dbReference>
<keyword evidence="4" id="KW-0747">Spliceosome</keyword>
<dbReference type="GO" id="GO:0003729">
    <property type="term" value="F:mRNA binding"/>
    <property type="evidence" value="ECO:0007669"/>
    <property type="project" value="TreeGrafter"/>
</dbReference>
<evidence type="ECO:0000259" key="11">
    <source>
        <dbReference type="SMART" id="SM01158"/>
    </source>
</evidence>
<dbReference type="InterPro" id="IPR001680">
    <property type="entry name" value="WD40_rpt"/>
</dbReference>
<dbReference type="FunFam" id="2.130.10.10:FF:000034">
    <property type="entry name" value="Pre-mRNA-processing factor 17, putative"/>
    <property type="match status" value="1"/>
</dbReference>
<dbReference type="EMBL" id="CAJMWX010000969">
    <property type="protein sequence ID" value="CAE6441004.1"/>
    <property type="molecule type" value="Genomic_DNA"/>
</dbReference>
<dbReference type="InterPro" id="IPR036322">
    <property type="entry name" value="WD40_repeat_dom_sf"/>
</dbReference>
<dbReference type="Pfam" id="PF14587">
    <property type="entry name" value="Glyco_hydr_30_2"/>
    <property type="match status" value="1"/>
</dbReference>
<evidence type="ECO:0000256" key="5">
    <source>
        <dbReference type="ARBA" id="ARBA00022737"/>
    </source>
</evidence>
<evidence type="ECO:0000256" key="2">
    <source>
        <dbReference type="ARBA" id="ARBA00022574"/>
    </source>
</evidence>
<name>A0A8H3AUQ9_9AGAM</name>
<dbReference type="InterPro" id="IPR019775">
    <property type="entry name" value="WD40_repeat_CS"/>
</dbReference>
<evidence type="ECO:0000256" key="7">
    <source>
        <dbReference type="ARBA" id="ARBA00023242"/>
    </source>
</evidence>
<feature type="domain" description="Armadillo-like helical" evidence="11">
    <location>
        <begin position="1013"/>
        <end position="1197"/>
    </location>
</feature>
<gene>
    <name evidence="12" type="ORF">RDB_LOCUS49908</name>
</gene>
<comment type="subcellular location">
    <subcellularLocation>
        <location evidence="1">Nucleus</location>
    </subcellularLocation>
</comment>
<dbReference type="InterPro" id="IPR017853">
    <property type="entry name" value="GH"/>
</dbReference>
<feature type="compositionally biased region" description="Polar residues" evidence="10">
    <location>
        <begin position="875"/>
        <end position="903"/>
    </location>
</feature>
<feature type="compositionally biased region" description="Acidic residues" evidence="10">
    <location>
        <begin position="214"/>
        <end position="227"/>
    </location>
</feature>
<evidence type="ECO:0000256" key="9">
    <source>
        <dbReference type="PROSITE-ProRule" id="PRU00221"/>
    </source>
</evidence>
<evidence type="ECO:0000256" key="6">
    <source>
        <dbReference type="ARBA" id="ARBA00023187"/>
    </source>
</evidence>
<evidence type="ECO:0000256" key="3">
    <source>
        <dbReference type="ARBA" id="ARBA00022664"/>
    </source>
</evidence>
<dbReference type="InterPro" id="IPR032847">
    <property type="entry name" value="PRPF17"/>
</dbReference>
<evidence type="ECO:0000256" key="8">
    <source>
        <dbReference type="ARBA" id="ARBA00068146"/>
    </source>
</evidence>
<keyword evidence="7" id="KW-0539">Nucleus</keyword>
<dbReference type="InterPro" id="IPR039514">
    <property type="entry name" value="6GAL-like"/>
</dbReference>
<feature type="region of interest" description="Disordered" evidence="10">
    <location>
        <begin position="201"/>
        <end position="246"/>
    </location>
</feature>
<feature type="region of interest" description="Disordered" evidence="10">
    <location>
        <begin position="874"/>
        <end position="909"/>
    </location>
</feature>
<dbReference type="Gene3D" id="2.130.10.10">
    <property type="entry name" value="YVTN repeat-like/Quinoprotein amine dehydrogenase"/>
    <property type="match status" value="1"/>
</dbReference>
<accession>A0A8H3AUQ9</accession>
<evidence type="ECO:0000256" key="4">
    <source>
        <dbReference type="ARBA" id="ARBA00022728"/>
    </source>
</evidence>
<organism evidence="12 13">
    <name type="scientific">Rhizoctonia solani</name>
    <dbReference type="NCBI Taxonomy" id="456999"/>
    <lineage>
        <taxon>Eukaryota</taxon>
        <taxon>Fungi</taxon>
        <taxon>Dikarya</taxon>
        <taxon>Basidiomycota</taxon>
        <taxon>Agaricomycotina</taxon>
        <taxon>Agaricomycetes</taxon>
        <taxon>Cantharellales</taxon>
        <taxon>Ceratobasidiaceae</taxon>
        <taxon>Rhizoctonia</taxon>
    </lineage>
</organism>
<dbReference type="PROSITE" id="PS50294">
    <property type="entry name" value="WD_REPEATS_REGION"/>
    <property type="match status" value="3"/>
</dbReference>
<proteinExistence type="predicted"/>
<dbReference type="GO" id="GO:0004553">
    <property type="term" value="F:hydrolase activity, hydrolyzing O-glycosyl compounds"/>
    <property type="evidence" value="ECO:0007669"/>
    <property type="project" value="InterPro"/>
</dbReference>
<keyword evidence="2 9" id="KW-0853">WD repeat</keyword>
<feature type="repeat" description="WD" evidence="9">
    <location>
        <begin position="421"/>
        <end position="453"/>
    </location>
</feature>
<dbReference type="SUPFAM" id="SSF50978">
    <property type="entry name" value="WD40 repeat-like"/>
    <property type="match status" value="1"/>
</dbReference>
<dbReference type="CDD" id="cd00200">
    <property type="entry name" value="WD40"/>
    <property type="match status" value="1"/>
</dbReference>
<feature type="region of interest" description="Disordered" evidence="10">
    <location>
        <begin position="23"/>
        <end position="51"/>
    </location>
</feature>
<feature type="compositionally biased region" description="Basic and acidic residues" evidence="10">
    <location>
        <begin position="23"/>
        <end position="39"/>
    </location>
</feature>
<keyword evidence="3" id="KW-0507">mRNA processing</keyword>
<dbReference type="GO" id="GO:0000398">
    <property type="term" value="P:mRNA splicing, via spliceosome"/>
    <property type="evidence" value="ECO:0007669"/>
    <property type="project" value="InterPro"/>
</dbReference>
<dbReference type="PROSITE" id="PS00678">
    <property type="entry name" value="WD_REPEATS_1"/>
    <property type="match status" value="1"/>
</dbReference>
<evidence type="ECO:0000313" key="13">
    <source>
        <dbReference type="Proteomes" id="UP000663888"/>
    </source>
</evidence>
<keyword evidence="6" id="KW-0508">mRNA splicing</keyword>
<feature type="repeat" description="WD" evidence="9">
    <location>
        <begin position="553"/>
        <end position="587"/>
    </location>
</feature>
<dbReference type="SMART" id="SM00320">
    <property type="entry name" value="WD40"/>
    <property type="match status" value="7"/>
</dbReference>
<protein>
    <recommendedName>
        <fullName evidence="8">Pre-mRNA-processing factor 17</fullName>
    </recommendedName>
</protein>
<dbReference type="Gene3D" id="3.20.20.80">
    <property type="entry name" value="Glycosidases"/>
    <property type="match status" value="1"/>
</dbReference>